<dbReference type="Proteomes" id="UP000001312">
    <property type="component" value="Unassembled WGS sequence"/>
</dbReference>
<keyword evidence="2" id="KW-1185">Reference proteome</keyword>
<reference evidence="2" key="1">
    <citation type="journal article" date="2011" name="PLoS Genet.">
        <title>Genomic analysis of the necrotrophic fungal pathogens Sclerotinia sclerotiorum and Botrytis cinerea.</title>
        <authorList>
            <person name="Amselem J."/>
            <person name="Cuomo C.A."/>
            <person name="van Kan J.A."/>
            <person name="Viaud M."/>
            <person name="Benito E.P."/>
            <person name="Couloux A."/>
            <person name="Coutinho P.M."/>
            <person name="de Vries R.P."/>
            <person name="Dyer P.S."/>
            <person name="Fillinger S."/>
            <person name="Fournier E."/>
            <person name="Gout L."/>
            <person name="Hahn M."/>
            <person name="Kohn L."/>
            <person name="Lapalu N."/>
            <person name="Plummer K.M."/>
            <person name="Pradier J.M."/>
            <person name="Quevillon E."/>
            <person name="Sharon A."/>
            <person name="Simon A."/>
            <person name="ten Have A."/>
            <person name="Tudzynski B."/>
            <person name="Tudzynski P."/>
            <person name="Wincker P."/>
            <person name="Andrew M."/>
            <person name="Anthouard V."/>
            <person name="Beever R.E."/>
            <person name="Beffa R."/>
            <person name="Benoit I."/>
            <person name="Bouzid O."/>
            <person name="Brault B."/>
            <person name="Chen Z."/>
            <person name="Choquer M."/>
            <person name="Collemare J."/>
            <person name="Cotton P."/>
            <person name="Danchin E.G."/>
            <person name="Da Silva C."/>
            <person name="Gautier A."/>
            <person name="Giraud C."/>
            <person name="Giraud T."/>
            <person name="Gonzalez C."/>
            <person name="Grossetete S."/>
            <person name="Guldener U."/>
            <person name="Henrissat B."/>
            <person name="Howlett B.J."/>
            <person name="Kodira C."/>
            <person name="Kretschmer M."/>
            <person name="Lappartient A."/>
            <person name="Leroch M."/>
            <person name="Levis C."/>
            <person name="Mauceli E."/>
            <person name="Neuveglise C."/>
            <person name="Oeser B."/>
            <person name="Pearson M."/>
            <person name="Poulain J."/>
            <person name="Poussereau N."/>
            <person name="Quesneville H."/>
            <person name="Rascle C."/>
            <person name="Schumacher J."/>
            <person name="Segurens B."/>
            <person name="Sexton A."/>
            <person name="Silva E."/>
            <person name="Sirven C."/>
            <person name="Soanes D.M."/>
            <person name="Talbot N.J."/>
            <person name="Templeton M."/>
            <person name="Yandava C."/>
            <person name="Yarden O."/>
            <person name="Zeng Q."/>
            <person name="Rollins J.A."/>
            <person name="Lebrun M.H."/>
            <person name="Dickman M."/>
        </authorList>
    </citation>
    <scope>NUCLEOTIDE SEQUENCE [LARGE SCALE GENOMIC DNA]</scope>
    <source>
        <strain evidence="2">ATCC 18683 / 1980 / Ss-1</strain>
    </source>
</reference>
<dbReference type="HOGENOM" id="CLU_2543995_0_0_1"/>
<protein>
    <submittedName>
        <fullName evidence="1">Uncharacterized protein</fullName>
    </submittedName>
</protein>
<proteinExistence type="predicted"/>
<dbReference type="EMBL" id="CH476649">
    <property type="protein sequence ID" value="EDN99195.1"/>
    <property type="molecule type" value="Genomic_DNA"/>
</dbReference>
<dbReference type="AlphaFoldDB" id="A7F8X4"/>
<dbReference type="InParanoid" id="A7F8X4"/>
<evidence type="ECO:0000313" key="1">
    <source>
        <dbReference type="EMBL" id="EDN99195.1"/>
    </source>
</evidence>
<accession>A7F8X4</accession>
<gene>
    <name evidence="1" type="ORF">SS1G_14055</name>
</gene>
<dbReference type="KEGG" id="ssl:SS1G_14055"/>
<name>A7F8X4_SCLS1</name>
<evidence type="ECO:0000313" key="2">
    <source>
        <dbReference type="Proteomes" id="UP000001312"/>
    </source>
</evidence>
<organism evidence="1 2">
    <name type="scientific">Sclerotinia sclerotiorum (strain ATCC 18683 / 1980 / Ss-1)</name>
    <name type="common">White mold</name>
    <name type="synonym">Whetzelinia sclerotiorum</name>
    <dbReference type="NCBI Taxonomy" id="665079"/>
    <lineage>
        <taxon>Eukaryota</taxon>
        <taxon>Fungi</taxon>
        <taxon>Dikarya</taxon>
        <taxon>Ascomycota</taxon>
        <taxon>Pezizomycotina</taxon>
        <taxon>Leotiomycetes</taxon>
        <taxon>Helotiales</taxon>
        <taxon>Sclerotiniaceae</taxon>
        <taxon>Sclerotinia</taxon>
    </lineage>
</organism>
<sequence length="83" mass="9267">MPAENTKKKFKKQKILKTRELAPPQFSLIFGRIDRATQHVFKNGMKYVPLYLSIVPHMSRSRFLSLSTDVATASVGAGQGSSK</sequence>
<dbReference type="GeneID" id="5481067"/>
<dbReference type="RefSeq" id="XP_001584958.1">
    <property type="nucleotide sequence ID" value="XM_001584908.1"/>
</dbReference>